<dbReference type="EnsemblPlants" id="MELO3C033936.2.1">
    <property type="protein sequence ID" value="MELO3C033936.2.1"/>
    <property type="gene ID" value="MELO3C033936.2"/>
</dbReference>
<sequence>MIKVAHEEYSKDPNRFEKLLIHLFLVRKKCAGSLGTACINAYEDTMFYLDSLRTTLKATIRYVTDTVHYKSGALCVDTMS</sequence>
<dbReference type="Gramene" id="MELO3C033936.2.1">
    <property type="protein sequence ID" value="MELO3C033936.2.1"/>
    <property type="gene ID" value="MELO3C033936.2"/>
</dbReference>
<organism evidence="1">
    <name type="scientific">Cucumis melo</name>
    <name type="common">Muskmelon</name>
    <dbReference type="NCBI Taxonomy" id="3656"/>
    <lineage>
        <taxon>Eukaryota</taxon>
        <taxon>Viridiplantae</taxon>
        <taxon>Streptophyta</taxon>
        <taxon>Embryophyta</taxon>
        <taxon>Tracheophyta</taxon>
        <taxon>Spermatophyta</taxon>
        <taxon>Magnoliopsida</taxon>
        <taxon>eudicotyledons</taxon>
        <taxon>Gunneridae</taxon>
        <taxon>Pentapetalae</taxon>
        <taxon>rosids</taxon>
        <taxon>fabids</taxon>
        <taxon>Cucurbitales</taxon>
        <taxon>Cucurbitaceae</taxon>
        <taxon>Benincaseae</taxon>
        <taxon>Cucumis</taxon>
    </lineage>
</organism>
<name>A0A9I9EHN5_CUCME</name>
<proteinExistence type="predicted"/>
<accession>A0A9I9EHN5</accession>
<protein>
    <submittedName>
        <fullName evidence="1">Uncharacterized protein</fullName>
    </submittedName>
</protein>
<dbReference type="AlphaFoldDB" id="A0A9I9EHN5"/>
<reference evidence="1" key="1">
    <citation type="submission" date="2023-03" db="UniProtKB">
        <authorList>
            <consortium name="EnsemblPlants"/>
        </authorList>
    </citation>
    <scope>IDENTIFICATION</scope>
</reference>
<evidence type="ECO:0000313" key="1">
    <source>
        <dbReference type="EnsemblPlants" id="MELO3C033936.2.1"/>
    </source>
</evidence>